<dbReference type="SUPFAM" id="SSF51735">
    <property type="entry name" value="NAD(P)-binding Rossmann-fold domains"/>
    <property type="match status" value="1"/>
</dbReference>
<evidence type="ECO:0000256" key="1">
    <source>
        <dbReference type="ARBA" id="ARBA00038048"/>
    </source>
</evidence>
<dbReference type="GO" id="GO:0005739">
    <property type="term" value="C:mitochondrion"/>
    <property type="evidence" value="ECO:0007669"/>
    <property type="project" value="TreeGrafter"/>
</dbReference>
<name>S3DQS8_GLAL2</name>
<comment type="similarity">
    <text evidence="1">Belongs to the saccharopine dehydrogenase family.</text>
</comment>
<dbReference type="GO" id="GO:0005886">
    <property type="term" value="C:plasma membrane"/>
    <property type="evidence" value="ECO:0007669"/>
    <property type="project" value="TreeGrafter"/>
</dbReference>
<dbReference type="OrthoDB" id="10268090at2759"/>
<protein>
    <submittedName>
        <fullName evidence="4">NAD(P)-binding Rossmann-fold containing protein</fullName>
    </submittedName>
</protein>
<evidence type="ECO:0000313" key="4">
    <source>
        <dbReference type="EMBL" id="EPE28808.1"/>
    </source>
</evidence>
<gene>
    <name evidence="4" type="ORF">GLAREA_09929</name>
</gene>
<dbReference type="Gene3D" id="3.40.50.720">
    <property type="entry name" value="NAD(P)-binding Rossmann-like Domain"/>
    <property type="match status" value="1"/>
</dbReference>
<dbReference type="InterPro" id="IPR005097">
    <property type="entry name" value="Sacchrp_dh_NADP-bd"/>
</dbReference>
<dbReference type="GO" id="GO:0009247">
    <property type="term" value="P:glycolipid biosynthetic process"/>
    <property type="evidence" value="ECO:0007669"/>
    <property type="project" value="TreeGrafter"/>
</dbReference>
<keyword evidence="2" id="KW-0812">Transmembrane</keyword>
<dbReference type="PANTHER" id="PTHR12286">
    <property type="entry name" value="SACCHAROPINE DEHYDROGENASE-LIKE OXIDOREDUCTASE"/>
    <property type="match status" value="1"/>
</dbReference>
<dbReference type="HOGENOM" id="CLU_031002_0_1_1"/>
<dbReference type="GO" id="GO:0005811">
    <property type="term" value="C:lipid droplet"/>
    <property type="evidence" value="ECO:0007669"/>
    <property type="project" value="TreeGrafter"/>
</dbReference>
<keyword evidence="2" id="KW-0472">Membrane</keyword>
<keyword evidence="5" id="KW-1185">Reference proteome</keyword>
<feature type="domain" description="Saccharopine dehydrogenase NADP binding" evidence="3">
    <location>
        <begin position="11"/>
        <end position="139"/>
    </location>
</feature>
<keyword evidence="2" id="KW-1133">Transmembrane helix</keyword>
<evidence type="ECO:0000313" key="5">
    <source>
        <dbReference type="Proteomes" id="UP000016922"/>
    </source>
</evidence>
<feature type="transmembrane region" description="Helical" evidence="2">
    <location>
        <begin position="286"/>
        <end position="308"/>
    </location>
</feature>
<evidence type="ECO:0000259" key="3">
    <source>
        <dbReference type="Pfam" id="PF03435"/>
    </source>
</evidence>
<dbReference type="eggNOG" id="KOG2733">
    <property type="taxonomic scope" value="Eukaryota"/>
</dbReference>
<dbReference type="KEGG" id="glz:GLAREA_09929"/>
<dbReference type="InterPro" id="IPR036291">
    <property type="entry name" value="NAD(P)-bd_dom_sf"/>
</dbReference>
<organism evidence="4 5">
    <name type="scientific">Glarea lozoyensis (strain ATCC 20868 / MF5171)</name>
    <dbReference type="NCBI Taxonomy" id="1116229"/>
    <lineage>
        <taxon>Eukaryota</taxon>
        <taxon>Fungi</taxon>
        <taxon>Dikarya</taxon>
        <taxon>Ascomycota</taxon>
        <taxon>Pezizomycotina</taxon>
        <taxon>Leotiomycetes</taxon>
        <taxon>Helotiales</taxon>
        <taxon>Helotiaceae</taxon>
        <taxon>Glarea</taxon>
    </lineage>
</organism>
<dbReference type="PANTHER" id="PTHR12286:SF5">
    <property type="entry name" value="SACCHAROPINE DEHYDROGENASE-LIKE OXIDOREDUCTASE"/>
    <property type="match status" value="1"/>
</dbReference>
<sequence>MSASSRQYDLVVLGATGYTGKLTAEYITAHFPSNLHWAIAGRSASKLEGVLTECKGVNPQGSQPAIEICSLNSDELDALAKKTSVLITTIGPYALHGEPAFRACADNGTHYLDITGEAVWHNQMIKKYERTAKASGSIMIPQIGVDSAPADMMTWVLVNMIREKFSVPTAEVVLSANFASKPSGGTLSTIFSIFDVYSMKELNAASRPYALSPIPGPQVKDSAPWSTKLFGCRYVRDLGILTTYIFTVADKPQVHRSWGLLGGPNNYGPNFEFNEYKKTQNYLSGMMSHFGLVLGSIFVSIPFIRLLLKKFVVQPGDGPTKEESKIGIVEYKGIAKQDVQEPNASRAFARALFKGSGYDLTAMIVASAALSLLRDEHKLEGGVYTPACLGQKFVDRLEEGGFKFEKKIYDD</sequence>
<dbReference type="RefSeq" id="XP_008084716.1">
    <property type="nucleotide sequence ID" value="XM_008086525.1"/>
</dbReference>
<dbReference type="Pfam" id="PF03435">
    <property type="entry name" value="Sacchrp_dh_NADP"/>
    <property type="match status" value="1"/>
</dbReference>
<dbReference type="EMBL" id="KE145368">
    <property type="protein sequence ID" value="EPE28808.1"/>
    <property type="molecule type" value="Genomic_DNA"/>
</dbReference>
<dbReference type="GeneID" id="19468976"/>
<dbReference type="AlphaFoldDB" id="S3DQS8"/>
<evidence type="ECO:0000256" key="2">
    <source>
        <dbReference type="SAM" id="Phobius"/>
    </source>
</evidence>
<dbReference type="InterPro" id="IPR051276">
    <property type="entry name" value="Saccharopine_DH-like_oxidrdct"/>
</dbReference>
<dbReference type="OMA" id="GPYQLYG"/>
<accession>S3DQS8</accession>
<proteinExistence type="inferred from homology"/>
<reference evidence="4 5" key="1">
    <citation type="journal article" date="2013" name="BMC Genomics">
        <title>Genomics-driven discovery of the pneumocandin biosynthetic gene cluster in the fungus Glarea lozoyensis.</title>
        <authorList>
            <person name="Chen L."/>
            <person name="Yue Q."/>
            <person name="Zhang X."/>
            <person name="Xiang M."/>
            <person name="Wang C."/>
            <person name="Li S."/>
            <person name="Che Y."/>
            <person name="Ortiz-Lopez F.J."/>
            <person name="Bills G.F."/>
            <person name="Liu X."/>
            <person name="An Z."/>
        </authorList>
    </citation>
    <scope>NUCLEOTIDE SEQUENCE [LARGE SCALE GENOMIC DNA]</scope>
    <source>
        <strain evidence="5">ATCC 20868 / MF5171</strain>
    </source>
</reference>
<dbReference type="Proteomes" id="UP000016922">
    <property type="component" value="Unassembled WGS sequence"/>
</dbReference>